<dbReference type="NCBIfam" id="TIGR00254">
    <property type="entry name" value="GGDEF"/>
    <property type="match status" value="1"/>
</dbReference>
<keyword evidence="4" id="KW-1133">Transmembrane helix</keyword>
<dbReference type="SMART" id="SM00267">
    <property type="entry name" value="GGDEF"/>
    <property type="match status" value="1"/>
</dbReference>
<accession>A0A7X5LNH9</accession>
<dbReference type="AlphaFoldDB" id="A0A7X5LNH9"/>
<dbReference type="InterPro" id="IPR029787">
    <property type="entry name" value="Nucleotide_cyclase"/>
</dbReference>
<dbReference type="FunFam" id="3.30.70.270:FF:000001">
    <property type="entry name" value="Diguanylate cyclase domain protein"/>
    <property type="match status" value="1"/>
</dbReference>
<dbReference type="InterPro" id="IPR050469">
    <property type="entry name" value="Diguanylate_Cyclase"/>
</dbReference>
<organism evidence="6 7">
    <name type="scientific">Alteromonas profundi</name>
    <dbReference type="NCBI Taxonomy" id="2696062"/>
    <lineage>
        <taxon>Bacteria</taxon>
        <taxon>Pseudomonadati</taxon>
        <taxon>Pseudomonadota</taxon>
        <taxon>Gammaproteobacteria</taxon>
        <taxon>Alteromonadales</taxon>
        <taxon>Alteromonadaceae</taxon>
        <taxon>Alteromonas/Salinimonas group</taxon>
        <taxon>Alteromonas</taxon>
    </lineage>
</organism>
<feature type="domain" description="GGDEF" evidence="5">
    <location>
        <begin position="218"/>
        <end position="355"/>
    </location>
</feature>
<keyword evidence="4" id="KW-0812">Transmembrane</keyword>
<evidence type="ECO:0000256" key="1">
    <source>
        <dbReference type="ARBA" id="ARBA00001946"/>
    </source>
</evidence>
<dbReference type="GO" id="GO:1902201">
    <property type="term" value="P:negative regulation of bacterial-type flagellum-dependent cell motility"/>
    <property type="evidence" value="ECO:0007669"/>
    <property type="project" value="TreeGrafter"/>
</dbReference>
<dbReference type="PANTHER" id="PTHR45138:SF9">
    <property type="entry name" value="DIGUANYLATE CYCLASE DGCM-RELATED"/>
    <property type="match status" value="1"/>
</dbReference>
<evidence type="ECO:0000313" key="7">
    <source>
        <dbReference type="Proteomes" id="UP000470213"/>
    </source>
</evidence>
<feature type="transmembrane region" description="Helical" evidence="4">
    <location>
        <begin position="12"/>
        <end position="30"/>
    </location>
</feature>
<comment type="cofactor">
    <cofactor evidence="1">
        <name>Mg(2+)</name>
        <dbReference type="ChEBI" id="CHEBI:18420"/>
    </cofactor>
</comment>
<dbReference type="Pfam" id="PF00990">
    <property type="entry name" value="GGDEF"/>
    <property type="match status" value="1"/>
</dbReference>
<evidence type="ECO:0000259" key="5">
    <source>
        <dbReference type="PROSITE" id="PS50887"/>
    </source>
</evidence>
<evidence type="ECO:0000256" key="3">
    <source>
        <dbReference type="ARBA" id="ARBA00034247"/>
    </source>
</evidence>
<feature type="transmembrane region" description="Helical" evidence="4">
    <location>
        <begin position="100"/>
        <end position="117"/>
    </location>
</feature>
<comment type="catalytic activity">
    <reaction evidence="3">
        <text>2 GTP = 3',3'-c-di-GMP + 2 diphosphate</text>
        <dbReference type="Rhea" id="RHEA:24898"/>
        <dbReference type="ChEBI" id="CHEBI:33019"/>
        <dbReference type="ChEBI" id="CHEBI:37565"/>
        <dbReference type="ChEBI" id="CHEBI:58805"/>
        <dbReference type="EC" id="2.7.7.65"/>
    </reaction>
</comment>
<dbReference type="PROSITE" id="PS50887">
    <property type="entry name" value="GGDEF"/>
    <property type="match status" value="1"/>
</dbReference>
<feature type="transmembrane region" description="Helical" evidence="4">
    <location>
        <begin position="50"/>
        <end position="68"/>
    </location>
</feature>
<dbReference type="InterPro" id="IPR043128">
    <property type="entry name" value="Rev_trsase/Diguanyl_cyclase"/>
</dbReference>
<dbReference type="SUPFAM" id="SSF55073">
    <property type="entry name" value="Nucleotide cyclase"/>
    <property type="match status" value="1"/>
</dbReference>
<feature type="transmembrane region" description="Helical" evidence="4">
    <location>
        <begin position="75"/>
        <end position="94"/>
    </location>
</feature>
<dbReference type="PANTHER" id="PTHR45138">
    <property type="entry name" value="REGULATORY COMPONENTS OF SENSORY TRANSDUCTION SYSTEM"/>
    <property type="match status" value="1"/>
</dbReference>
<comment type="caution">
    <text evidence="6">The sequence shown here is derived from an EMBL/GenBank/DDBJ whole genome shotgun (WGS) entry which is preliminary data.</text>
</comment>
<feature type="transmembrane region" description="Helical" evidence="4">
    <location>
        <begin position="150"/>
        <end position="168"/>
    </location>
</feature>
<keyword evidence="7" id="KW-1185">Reference proteome</keyword>
<dbReference type="GO" id="GO:0052621">
    <property type="term" value="F:diguanylate cyclase activity"/>
    <property type="evidence" value="ECO:0007669"/>
    <property type="project" value="UniProtKB-EC"/>
</dbReference>
<dbReference type="EMBL" id="JAAAWN010000025">
    <property type="protein sequence ID" value="NDV92589.1"/>
    <property type="molecule type" value="Genomic_DNA"/>
</dbReference>
<dbReference type="RefSeq" id="WP_163087444.1">
    <property type="nucleotide sequence ID" value="NZ_JAAAWN010000025.1"/>
</dbReference>
<evidence type="ECO:0000313" key="6">
    <source>
        <dbReference type="EMBL" id="NDV92589.1"/>
    </source>
</evidence>
<gene>
    <name evidence="6" type="ORF">GTH32_15550</name>
</gene>
<dbReference type="Gene3D" id="3.30.70.270">
    <property type="match status" value="1"/>
</dbReference>
<dbReference type="GO" id="GO:0005886">
    <property type="term" value="C:plasma membrane"/>
    <property type="evidence" value="ECO:0007669"/>
    <property type="project" value="TreeGrafter"/>
</dbReference>
<feature type="transmembrane region" description="Helical" evidence="4">
    <location>
        <begin position="124"/>
        <end position="144"/>
    </location>
</feature>
<dbReference type="InterPro" id="IPR000160">
    <property type="entry name" value="GGDEF_dom"/>
</dbReference>
<reference evidence="6 7" key="1">
    <citation type="submission" date="2020-01" db="EMBL/GenBank/DDBJ databases">
        <authorList>
            <person name="Chen J."/>
            <person name="Zhu S."/>
            <person name="Yang J."/>
        </authorList>
    </citation>
    <scope>NUCLEOTIDE SEQUENCE [LARGE SCALE GENOMIC DNA]</scope>
    <source>
        <strain evidence="6 7">345S023</strain>
    </source>
</reference>
<evidence type="ECO:0000256" key="4">
    <source>
        <dbReference type="SAM" id="Phobius"/>
    </source>
</evidence>
<dbReference type="CDD" id="cd01949">
    <property type="entry name" value="GGDEF"/>
    <property type="match status" value="1"/>
</dbReference>
<dbReference type="EC" id="2.7.7.65" evidence="2"/>
<proteinExistence type="predicted"/>
<protein>
    <recommendedName>
        <fullName evidence="2">diguanylate cyclase</fullName>
        <ecNumber evidence="2">2.7.7.65</ecNumber>
    </recommendedName>
</protein>
<keyword evidence="4" id="KW-0472">Membrane</keyword>
<sequence>MNTLAPKKEIVRLRLALIVGALLLCCFVWADIVLLPTKLHALYLYNRFTYQLPIIVAIIAFSFTRYFYANRFLILTLLMVLLTYTNYWLIYQLWERSEFIFPYEGTILYAFYCVFALGINYRLAILASTVNAFGFVGLMVIAPVYGERVFISAAFVTGSLFICAYAKYRLDYAISLLASTNKKLATLSRVDPLTNLLNRRALMQSGEKLLSLAHRESLHIAVIMLDLDDFKQYNDSFGHQQGDDAIVAQADIMREVFQRETDILGRYGGEEFMIVVSGLDSESVGHRCKQIKQSWQSREMKHANGATHDWVTCSIGAVVLSPAKQLSLDELVTKADGALYKAKHAGKNTFEVVTLS</sequence>
<evidence type="ECO:0000256" key="2">
    <source>
        <dbReference type="ARBA" id="ARBA00012528"/>
    </source>
</evidence>
<dbReference type="GO" id="GO:0043709">
    <property type="term" value="P:cell adhesion involved in single-species biofilm formation"/>
    <property type="evidence" value="ECO:0007669"/>
    <property type="project" value="TreeGrafter"/>
</dbReference>
<dbReference type="Proteomes" id="UP000470213">
    <property type="component" value="Unassembled WGS sequence"/>
</dbReference>
<name>A0A7X5LNH9_9ALTE</name>